<dbReference type="EMBL" id="ACBX02000046">
    <property type="protein sequence ID" value="EFB34123.1"/>
    <property type="molecule type" value="Genomic_DNA"/>
</dbReference>
<protein>
    <submittedName>
        <fullName evidence="1">Uncharacterized protein</fullName>
    </submittedName>
</protein>
<keyword evidence="2" id="KW-1185">Reference proteome</keyword>
<dbReference type="STRING" id="537011.PREVCOP_06432"/>
<evidence type="ECO:0000313" key="1">
    <source>
        <dbReference type="EMBL" id="EFB34123.1"/>
    </source>
</evidence>
<proteinExistence type="predicted"/>
<accession>D1PGR9</accession>
<dbReference type="Proteomes" id="UP000004477">
    <property type="component" value="Unassembled WGS sequence"/>
</dbReference>
<dbReference type="AlphaFoldDB" id="D1PGR9"/>
<gene>
    <name evidence="1" type="ORF">PREVCOP_06432</name>
</gene>
<evidence type="ECO:0000313" key="2">
    <source>
        <dbReference type="Proteomes" id="UP000004477"/>
    </source>
</evidence>
<sequence length="52" mass="5966">MCLYTKAPETQTISVLNSGGKCTAILRQKTSTYQYCRTSTTCKKRSFNLYIY</sequence>
<reference evidence="1" key="1">
    <citation type="submission" date="2009-11" db="EMBL/GenBank/DDBJ databases">
        <authorList>
            <person name="Weinstock G."/>
            <person name="Sodergren E."/>
            <person name="Clifton S."/>
            <person name="Fulton L."/>
            <person name="Fulton B."/>
            <person name="Courtney L."/>
            <person name="Fronick C."/>
            <person name="Harrison M."/>
            <person name="Strong C."/>
            <person name="Farmer C."/>
            <person name="Delahaunty K."/>
            <person name="Markovic C."/>
            <person name="Hall O."/>
            <person name="Minx P."/>
            <person name="Tomlinson C."/>
            <person name="Mitreva M."/>
            <person name="Nelson J."/>
            <person name="Hou S."/>
            <person name="Wollam A."/>
            <person name="Pepin K.H."/>
            <person name="Johnson M."/>
            <person name="Bhonagiri V."/>
            <person name="Nash W.E."/>
            <person name="Warren W."/>
            <person name="Chinwalla A."/>
            <person name="Mardis E.R."/>
            <person name="Wilson R.K."/>
        </authorList>
    </citation>
    <scope>NUCLEOTIDE SEQUENCE [LARGE SCALE GENOMIC DNA]</scope>
    <source>
        <strain evidence="1">DSM 18205</strain>
    </source>
</reference>
<name>D1PGR9_9BACT</name>
<dbReference type="HOGENOM" id="CLU_3083164_0_0_10"/>
<organism evidence="1 2">
    <name type="scientific">Segatella copri DSM 18205</name>
    <dbReference type="NCBI Taxonomy" id="537011"/>
    <lineage>
        <taxon>Bacteria</taxon>
        <taxon>Pseudomonadati</taxon>
        <taxon>Bacteroidota</taxon>
        <taxon>Bacteroidia</taxon>
        <taxon>Bacteroidales</taxon>
        <taxon>Prevotellaceae</taxon>
        <taxon>Segatella</taxon>
    </lineage>
</organism>
<dbReference type="PaxDb" id="537011-PREVCOP_06432"/>
<comment type="caution">
    <text evidence="1">The sequence shown here is derived from an EMBL/GenBank/DDBJ whole genome shotgun (WGS) entry which is preliminary data.</text>
</comment>